<feature type="transmembrane region" description="Helical" evidence="1">
    <location>
        <begin position="206"/>
        <end position="223"/>
    </location>
</feature>
<feature type="transmembrane region" description="Helical" evidence="1">
    <location>
        <begin position="176"/>
        <end position="194"/>
    </location>
</feature>
<sequence>MANKFKRYDRDRPYLNLLDFFSEEKTFLIVVVVGLILAATATTNADLAMWIGFFFAAYAAVANDSIQSLGTFIESNKAKKWWILWLFIGGIFLLTVSWSFFHFDGDVTYQRLTNPDGSTDYPHPDKFTFFQVIAPLVLLILTRLKMPVSTTFLLLSVFSADTSGITSVVLKSWSGYLLAFVVSFLVWYLSYNTIRKYFKSRKHSNSWVAVQWLVSGTLWATWVMQDGANIAVYLPREQTFGQFSIFALTIFFGLGLLFYLRGDKIQGVVSEKTRVSDIRAATLIDLSYVILLIYKLFISTVPMSTTWVFLGIIGGREIAISISRKKKGNKHKKKATRMIAKDFGFAMIGLLVSIILAASGNSSIREEIYQSILNIF</sequence>
<accession>A0ABP3VJN3</accession>
<gene>
    <name evidence="2" type="ORF">GCM10009433_20690</name>
</gene>
<feature type="transmembrane region" description="Helical" evidence="1">
    <location>
        <begin position="151"/>
        <end position="170"/>
    </location>
</feature>
<feature type="transmembrane region" description="Helical" evidence="1">
    <location>
        <begin position="280"/>
        <end position="298"/>
    </location>
</feature>
<keyword evidence="3" id="KW-1185">Reference proteome</keyword>
<feature type="transmembrane region" description="Helical" evidence="1">
    <location>
        <begin position="127"/>
        <end position="144"/>
    </location>
</feature>
<organism evidence="2 3">
    <name type="scientific">Psychroflexus lacisalsi</name>
    <dbReference type="NCBI Taxonomy" id="503928"/>
    <lineage>
        <taxon>Bacteria</taxon>
        <taxon>Pseudomonadati</taxon>
        <taxon>Bacteroidota</taxon>
        <taxon>Flavobacteriia</taxon>
        <taxon>Flavobacteriales</taxon>
        <taxon>Flavobacteriaceae</taxon>
        <taxon>Psychroflexus</taxon>
    </lineage>
</organism>
<keyword evidence="1" id="KW-0472">Membrane</keyword>
<dbReference type="EMBL" id="BAAAGG010000021">
    <property type="protein sequence ID" value="GAA0761423.1"/>
    <property type="molecule type" value="Genomic_DNA"/>
</dbReference>
<feature type="transmembrane region" description="Helical" evidence="1">
    <location>
        <begin position="81"/>
        <end position="101"/>
    </location>
</feature>
<keyword evidence="1" id="KW-0812">Transmembrane</keyword>
<name>A0ABP3VJN3_9FLAO</name>
<keyword evidence="1" id="KW-1133">Transmembrane helix</keyword>
<evidence type="ECO:0000313" key="2">
    <source>
        <dbReference type="EMBL" id="GAA0761423.1"/>
    </source>
</evidence>
<reference evidence="3" key="1">
    <citation type="journal article" date="2019" name="Int. J. Syst. Evol. Microbiol.">
        <title>The Global Catalogue of Microorganisms (GCM) 10K type strain sequencing project: providing services to taxonomists for standard genome sequencing and annotation.</title>
        <authorList>
            <consortium name="The Broad Institute Genomics Platform"/>
            <consortium name="The Broad Institute Genome Sequencing Center for Infectious Disease"/>
            <person name="Wu L."/>
            <person name="Ma J."/>
        </authorList>
    </citation>
    <scope>NUCLEOTIDE SEQUENCE [LARGE SCALE GENOMIC DNA]</scope>
    <source>
        <strain evidence="3">JCM 16231</strain>
    </source>
</reference>
<dbReference type="RefSeq" id="WP_224454938.1">
    <property type="nucleotide sequence ID" value="NZ_BAAAGG010000021.1"/>
</dbReference>
<comment type="caution">
    <text evidence="2">The sequence shown here is derived from an EMBL/GenBank/DDBJ whole genome shotgun (WGS) entry which is preliminary data.</text>
</comment>
<feature type="transmembrane region" description="Helical" evidence="1">
    <location>
        <begin position="343"/>
        <end position="364"/>
    </location>
</feature>
<evidence type="ECO:0008006" key="4">
    <source>
        <dbReference type="Google" id="ProtNLM"/>
    </source>
</evidence>
<feature type="transmembrane region" description="Helical" evidence="1">
    <location>
        <begin position="243"/>
        <end position="260"/>
    </location>
</feature>
<feature type="transmembrane region" description="Helical" evidence="1">
    <location>
        <begin position="47"/>
        <end position="69"/>
    </location>
</feature>
<feature type="transmembrane region" description="Helical" evidence="1">
    <location>
        <begin position="20"/>
        <end position="41"/>
    </location>
</feature>
<proteinExistence type="predicted"/>
<protein>
    <recommendedName>
        <fullName evidence="4">Phosphate/sulfate permease</fullName>
    </recommendedName>
</protein>
<dbReference type="Proteomes" id="UP001500185">
    <property type="component" value="Unassembled WGS sequence"/>
</dbReference>
<evidence type="ECO:0000256" key="1">
    <source>
        <dbReference type="SAM" id="Phobius"/>
    </source>
</evidence>
<evidence type="ECO:0000313" key="3">
    <source>
        <dbReference type="Proteomes" id="UP001500185"/>
    </source>
</evidence>
<feature type="transmembrane region" description="Helical" evidence="1">
    <location>
        <begin position="304"/>
        <end position="322"/>
    </location>
</feature>